<dbReference type="InterPro" id="IPR001610">
    <property type="entry name" value="PAC"/>
</dbReference>
<sequence length="530" mass="58049">MGKASERSGSRREGEASGAEVEAPGGALGRPDGSLEELAARVRLLERENAALRRSLGDRGWLLDALDATNNTVIVTDPNQEDNPIIYVNRGFEQLTGYTREEALGRNCRFLQGDDTDQEALPALREAVREGRDIRVVLRNYRKDGSLFWNELYVTAVWRDGVLAYFFGVQNDITPLVEAQRQLKLLEAAVEQADESIVITGAELERPGPQIRYVNRAFERLSGYRRDEVLGKTPRVLQGPKTDPQVLAHLRQRLLGGEVFRGETVNYRKDGSAFVNEWHIAPIRSGAGEITHWVATQRDVTERRQLERLVAEAATREQQRVARDLHDTLGQHLAGTAFLARNLATRLRGAGAPYADEAARVAELVQEAVAQTRSLARGLFPVALQEGGLRDALEALGRSAHEVFGAPCTVHVAEDVAVSSEEAEQLYRIVQEALSNALRHGGAQRVDITLQTRRGARVLTVSDDGVGFPPEVLGAQHGAGMGLRIMRYRAQLIGASLGLANEGLPRGDGRGARVTCALLGRPPTEEPARG</sequence>
<evidence type="ECO:0000259" key="6">
    <source>
        <dbReference type="PROSITE" id="PS50112"/>
    </source>
</evidence>
<dbReference type="PANTHER" id="PTHR47429">
    <property type="entry name" value="PROTEIN TWIN LOV 1"/>
    <property type="match status" value="1"/>
</dbReference>
<keyword evidence="2" id="KW-0288">FMN</keyword>
<dbReference type="OrthoDB" id="9792869at2"/>
<evidence type="ECO:0000256" key="3">
    <source>
        <dbReference type="ARBA" id="ARBA00022991"/>
    </source>
</evidence>
<dbReference type="GO" id="GO:0000155">
    <property type="term" value="F:phosphorelay sensor kinase activity"/>
    <property type="evidence" value="ECO:0007669"/>
    <property type="project" value="InterPro"/>
</dbReference>
<dbReference type="PROSITE" id="PS50109">
    <property type="entry name" value="HIS_KIN"/>
    <property type="match status" value="1"/>
</dbReference>
<feature type="compositionally biased region" description="Basic and acidic residues" evidence="4">
    <location>
        <begin position="1"/>
        <end position="15"/>
    </location>
</feature>
<dbReference type="CDD" id="cd00130">
    <property type="entry name" value="PAS"/>
    <property type="match status" value="2"/>
</dbReference>
<dbReference type="CDD" id="cd16917">
    <property type="entry name" value="HATPase_UhpB-NarQ-NarX-like"/>
    <property type="match status" value="1"/>
</dbReference>
<dbReference type="InterPro" id="IPR005467">
    <property type="entry name" value="His_kinase_dom"/>
</dbReference>
<evidence type="ECO:0000313" key="9">
    <source>
        <dbReference type="Proteomes" id="UP000000379"/>
    </source>
</evidence>
<dbReference type="SMART" id="SM00387">
    <property type="entry name" value="HATPase_c"/>
    <property type="match status" value="1"/>
</dbReference>
<keyword evidence="9" id="KW-1185">Reference proteome</keyword>
<dbReference type="SUPFAM" id="SSF55874">
    <property type="entry name" value="ATPase domain of HSP90 chaperone/DNA topoisomerase II/histidine kinase"/>
    <property type="match status" value="1"/>
</dbReference>
<dbReference type="Gene3D" id="1.20.5.1930">
    <property type="match status" value="1"/>
</dbReference>
<dbReference type="Gene3D" id="3.30.565.10">
    <property type="entry name" value="Histidine kinase-like ATPase, C-terminal domain"/>
    <property type="match status" value="1"/>
</dbReference>
<proteinExistence type="predicted"/>
<dbReference type="GO" id="GO:0016020">
    <property type="term" value="C:membrane"/>
    <property type="evidence" value="ECO:0007669"/>
    <property type="project" value="InterPro"/>
</dbReference>
<dbReference type="Pfam" id="PF02518">
    <property type="entry name" value="HATPase_c"/>
    <property type="match status" value="1"/>
</dbReference>
<feature type="region of interest" description="Disordered" evidence="4">
    <location>
        <begin position="1"/>
        <end position="32"/>
    </location>
</feature>
<feature type="domain" description="PAS" evidence="6">
    <location>
        <begin position="182"/>
        <end position="257"/>
    </location>
</feature>
<dbReference type="Proteomes" id="UP000000379">
    <property type="component" value="Chromosome"/>
</dbReference>
<reference evidence="9" key="1">
    <citation type="submission" date="2010-05" db="EMBL/GenBank/DDBJ databases">
        <title>The complete genome of Truepera radiovictris DSM 17093.</title>
        <authorList>
            <consortium name="US DOE Joint Genome Institute (JGI-PGF)"/>
            <person name="Lucas S."/>
            <person name="Copeland A."/>
            <person name="Lapidus A."/>
            <person name="Glavina del Rio T."/>
            <person name="Dalin E."/>
            <person name="Tice H."/>
            <person name="Bruce D."/>
            <person name="Goodwin L."/>
            <person name="Pitluck S."/>
            <person name="Kyrpides N."/>
            <person name="Mavromatis K."/>
            <person name="Ovchinnikova G."/>
            <person name="Munk A.C."/>
            <person name="Detter J.C."/>
            <person name="Han C."/>
            <person name="Tapia R."/>
            <person name="Land M."/>
            <person name="Hauser L."/>
            <person name="Markowitz V."/>
            <person name="Cheng J.-F."/>
            <person name="Hugenholtz P."/>
            <person name="Woyke T."/>
            <person name="Wu D."/>
            <person name="Tindall B."/>
            <person name="Pomrenke H.G."/>
            <person name="Brambilla E."/>
            <person name="Klenk H.-P."/>
            <person name="Eisen J.A."/>
        </authorList>
    </citation>
    <scope>NUCLEOTIDE SEQUENCE [LARGE SCALE GENOMIC DNA]</scope>
    <source>
        <strain evidence="9">DSM 17093 / CIP 108686 / LMG 22925 / RQ-24</strain>
    </source>
</reference>
<keyword evidence="1" id="KW-0285">Flavoprotein</keyword>
<evidence type="ECO:0000256" key="2">
    <source>
        <dbReference type="ARBA" id="ARBA00022643"/>
    </source>
</evidence>
<feature type="domain" description="PAC" evidence="7">
    <location>
        <begin position="260"/>
        <end position="312"/>
    </location>
</feature>
<reference evidence="8 9" key="2">
    <citation type="journal article" date="2011" name="Stand. Genomic Sci.">
        <title>Complete genome sequence of Truepera radiovictrix type strain (RQ-24).</title>
        <authorList>
            <person name="Ivanova N."/>
            <person name="Rohde C."/>
            <person name="Munk C."/>
            <person name="Nolan M."/>
            <person name="Lucas S."/>
            <person name="Del Rio T.G."/>
            <person name="Tice H."/>
            <person name="Deshpande S."/>
            <person name="Cheng J.F."/>
            <person name="Tapia R."/>
            <person name="Han C."/>
            <person name="Goodwin L."/>
            <person name="Pitluck S."/>
            <person name="Liolios K."/>
            <person name="Mavromatis K."/>
            <person name="Mikhailova N."/>
            <person name="Pati A."/>
            <person name="Chen A."/>
            <person name="Palaniappan K."/>
            <person name="Land M."/>
            <person name="Hauser L."/>
            <person name="Chang Y.J."/>
            <person name="Jeffries C.D."/>
            <person name="Brambilla E."/>
            <person name="Rohde M."/>
            <person name="Goker M."/>
            <person name="Tindall B.J."/>
            <person name="Woyke T."/>
            <person name="Bristow J."/>
            <person name="Eisen J.A."/>
            <person name="Markowitz V."/>
            <person name="Hugenholtz P."/>
            <person name="Kyrpides N.C."/>
            <person name="Klenk H.P."/>
            <person name="Lapidus A."/>
        </authorList>
    </citation>
    <scope>NUCLEOTIDE SEQUENCE [LARGE SCALE GENOMIC DNA]</scope>
    <source>
        <strain evidence="9">DSM 17093 / CIP 108686 / LMG 22925 / RQ-24</strain>
    </source>
</reference>
<dbReference type="InterPro" id="IPR003594">
    <property type="entry name" value="HATPase_dom"/>
</dbReference>
<protein>
    <submittedName>
        <fullName evidence="8">PAS/PAC sensor signal transduction histidine kinase</fullName>
    </submittedName>
</protein>
<keyword evidence="8" id="KW-0808">Transferase</keyword>
<dbReference type="AlphaFoldDB" id="D7CR11"/>
<dbReference type="KEGG" id="tra:Trad_0271"/>
<evidence type="ECO:0000256" key="1">
    <source>
        <dbReference type="ARBA" id="ARBA00022630"/>
    </source>
</evidence>
<dbReference type="PROSITE" id="PS50112">
    <property type="entry name" value="PAS"/>
    <property type="match status" value="2"/>
</dbReference>
<dbReference type="Pfam" id="PF13426">
    <property type="entry name" value="PAS_9"/>
    <property type="match status" value="2"/>
</dbReference>
<keyword evidence="3" id="KW-0157">Chromophore</keyword>
<dbReference type="PROSITE" id="PS50113">
    <property type="entry name" value="PAC"/>
    <property type="match status" value="2"/>
</dbReference>
<dbReference type="Gene3D" id="3.30.450.20">
    <property type="entry name" value="PAS domain"/>
    <property type="match status" value="2"/>
</dbReference>
<dbReference type="NCBIfam" id="TIGR00229">
    <property type="entry name" value="sensory_box"/>
    <property type="match status" value="2"/>
</dbReference>
<dbReference type="eggNOG" id="COG4585">
    <property type="taxonomic scope" value="Bacteria"/>
</dbReference>
<keyword evidence="8" id="KW-0418">Kinase</keyword>
<dbReference type="eggNOG" id="COG2202">
    <property type="taxonomic scope" value="Bacteria"/>
</dbReference>
<dbReference type="SMART" id="SM00091">
    <property type="entry name" value="PAS"/>
    <property type="match status" value="2"/>
</dbReference>
<dbReference type="InterPro" id="IPR000014">
    <property type="entry name" value="PAS"/>
</dbReference>
<feature type="domain" description="PAC" evidence="7">
    <location>
        <begin position="132"/>
        <end position="185"/>
    </location>
</feature>
<dbReference type="Pfam" id="PF07730">
    <property type="entry name" value="HisKA_3"/>
    <property type="match status" value="1"/>
</dbReference>
<dbReference type="InterPro" id="IPR000700">
    <property type="entry name" value="PAS-assoc_C"/>
</dbReference>
<organism evidence="8 9">
    <name type="scientific">Truepera radiovictrix (strain DSM 17093 / CIP 108686 / LMG 22925 / RQ-24)</name>
    <dbReference type="NCBI Taxonomy" id="649638"/>
    <lineage>
        <taxon>Bacteria</taxon>
        <taxon>Thermotogati</taxon>
        <taxon>Deinococcota</taxon>
        <taxon>Deinococci</taxon>
        <taxon>Trueperales</taxon>
        <taxon>Trueperaceae</taxon>
        <taxon>Truepera</taxon>
    </lineage>
</organism>
<evidence type="ECO:0000313" key="8">
    <source>
        <dbReference type="EMBL" id="ADI13411.1"/>
    </source>
</evidence>
<dbReference type="SUPFAM" id="SSF55785">
    <property type="entry name" value="PYP-like sensor domain (PAS domain)"/>
    <property type="match status" value="2"/>
</dbReference>
<dbReference type="InterPro" id="IPR035965">
    <property type="entry name" value="PAS-like_dom_sf"/>
</dbReference>
<accession>D7CR11</accession>
<gene>
    <name evidence="8" type="ordered locus">Trad_0271</name>
</gene>
<dbReference type="EMBL" id="CP002049">
    <property type="protein sequence ID" value="ADI13411.1"/>
    <property type="molecule type" value="Genomic_DNA"/>
</dbReference>
<dbReference type="SMART" id="SM00086">
    <property type="entry name" value="PAC"/>
    <property type="match status" value="2"/>
</dbReference>
<name>D7CR11_TRURR</name>
<evidence type="ECO:0000259" key="5">
    <source>
        <dbReference type="PROSITE" id="PS50109"/>
    </source>
</evidence>
<dbReference type="STRING" id="649638.Trad_0271"/>
<dbReference type="InterPro" id="IPR036890">
    <property type="entry name" value="HATPase_C_sf"/>
</dbReference>
<dbReference type="GO" id="GO:0046983">
    <property type="term" value="F:protein dimerization activity"/>
    <property type="evidence" value="ECO:0007669"/>
    <property type="project" value="InterPro"/>
</dbReference>
<dbReference type="PANTHER" id="PTHR47429:SF2">
    <property type="entry name" value="PROTEIN TWIN LOV 1"/>
    <property type="match status" value="1"/>
</dbReference>
<evidence type="ECO:0000256" key="4">
    <source>
        <dbReference type="SAM" id="MobiDB-lite"/>
    </source>
</evidence>
<feature type="domain" description="Histidine kinase" evidence="5">
    <location>
        <begin position="320"/>
        <end position="522"/>
    </location>
</feature>
<feature type="domain" description="PAS" evidence="6">
    <location>
        <begin position="58"/>
        <end position="131"/>
    </location>
</feature>
<dbReference type="HOGENOM" id="CLU_587851_0_0_0"/>
<dbReference type="InterPro" id="IPR011712">
    <property type="entry name" value="Sig_transdc_His_kin_sub3_dim/P"/>
</dbReference>
<evidence type="ECO:0000259" key="7">
    <source>
        <dbReference type="PROSITE" id="PS50113"/>
    </source>
</evidence>